<dbReference type="AlphaFoldDB" id="A0AA88GHZ0"/>
<feature type="region of interest" description="Disordered" evidence="1">
    <location>
        <begin position="1"/>
        <end position="30"/>
    </location>
</feature>
<evidence type="ECO:0000313" key="3">
    <source>
        <dbReference type="Proteomes" id="UP000816034"/>
    </source>
</evidence>
<dbReference type="EMBL" id="PYSW02000030">
    <property type="protein sequence ID" value="KAG2378918.1"/>
    <property type="molecule type" value="Genomic_DNA"/>
</dbReference>
<dbReference type="RefSeq" id="XP_044546180.1">
    <property type="nucleotide sequence ID" value="XM_044697534.1"/>
</dbReference>
<organism evidence="2 3">
    <name type="scientific">Naegleria lovaniensis</name>
    <name type="common">Amoeba</name>
    <dbReference type="NCBI Taxonomy" id="51637"/>
    <lineage>
        <taxon>Eukaryota</taxon>
        <taxon>Discoba</taxon>
        <taxon>Heterolobosea</taxon>
        <taxon>Tetramitia</taxon>
        <taxon>Eutetramitia</taxon>
        <taxon>Vahlkampfiidae</taxon>
        <taxon>Naegleria</taxon>
    </lineage>
</organism>
<accession>A0AA88GHZ0</accession>
<evidence type="ECO:0000256" key="1">
    <source>
        <dbReference type="SAM" id="MobiDB-lite"/>
    </source>
</evidence>
<proteinExistence type="predicted"/>
<evidence type="ECO:0000313" key="2">
    <source>
        <dbReference type="EMBL" id="KAG2378918.1"/>
    </source>
</evidence>
<name>A0AA88GHZ0_NAELO</name>
<feature type="compositionally biased region" description="Acidic residues" evidence="1">
    <location>
        <begin position="125"/>
        <end position="137"/>
    </location>
</feature>
<dbReference type="SUPFAM" id="SSF56219">
    <property type="entry name" value="DNase I-like"/>
    <property type="match status" value="1"/>
</dbReference>
<comment type="caution">
    <text evidence="2">The sequence shown here is derived from an EMBL/GenBank/DDBJ whole genome shotgun (WGS) entry which is preliminary data.</text>
</comment>
<sequence>MSQREEGKTVFSFSSSSSYQEDDSTGRMSGARRIAVTSRWLDDTVSSGNSSPVGSPVINHMVVVDEIHDVKVEVLEAGLHSRGASSSFDSKIDEQFGKIERKKQRINVVSWSATNDWCSKVCHDDNDDSDEDEDERMDDQQHVNNTNRRKRSTLQKLGEMAPDLILLQDLNYEQTMKAMKYLTKAEEHLHDAYDGNEEDLEPPVYKWFCCGHKHTSEPVKVSKSCNSDDDDEGVPSSLISPLASMGGNQSIISALLKNDVKKKIEADQDPDDLVNEYLPIIYNSETLKCVDCGAFWYSKTPQEAGSKSWDSTVPRFCNWGAFIFKPYDEEDDHIDLLVFNTHWDQGVEARRYASILLRQEVLNRMSVYNAITNRTTFIPTIIGGNLNSLPRSNALSILVQGQDLGAHNSDVNLLADSDDDDDDEDEQVEKIDKESLIIPCQRQLMPPQAAGTTLQKSATVKKEDDKDFVKIEEVSEEEEASDASSESYSGTWFHNLNLQPTFVDFETNTFETVDYLFVSPCVKTMNLQILDADLSCGETHKPHVATLEM</sequence>
<reference evidence="2 3" key="1">
    <citation type="journal article" date="2018" name="BMC Genomics">
        <title>The genome of Naegleria lovaniensis, the basis for a comparative approach to unravel pathogenicity factors of the human pathogenic amoeba N. fowleri.</title>
        <authorList>
            <person name="Liechti N."/>
            <person name="Schurch N."/>
            <person name="Bruggmann R."/>
            <person name="Wittwer M."/>
        </authorList>
    </citation>
    <scope>NUCLEOTIDE SEQUENCE [LARGE SCALE GENOMIC DNA]</scope>
    <source>
        <strain evidence="2 3">ATCC 30569</strain>
    </source>
</reference>
<dbReference type="GeneID" id="68100010"/>
<protein>
    <recommendedName>
        <fullName evidence="4">Endonuclease/exonuclease/phosphatase domain-containing protein</fullName>
    </recommendedName>
</protein>
<evidence type="ECO:0008006" key="4">
    <source>
        <dbReference type="Google" id="ProtNLM"/>
    </source>
</evidence>
<dbReference type="Proteomes" id="UP000816034">
    <property type="component" value="Unassembled WGS sequence"/>
</dbReference>
<dbReference type="Gene3D" id="3.60.10.10">
    <property type="entry name" value="Endonuclease/exonuclease/phosphatase"/>
    <property type="match status" value="1"/>
</dbReference>
<keyword evidence="3" id="KW-1185">Reference proteome</keyword>
<feature type="region of interest" description="Disordered" evidence="1">
    <location>
        <begin position="125"/>
        <end position="153"/>
    </location>
</feature>
<gene>
    <name evidence="2" type="ORF">C9374_007556</name>
</gene>
<dbReference type="InterPro" id="IPR036691">
    <property type="entry name" value="Endo/exonu/phosph_ase_sf"/>
</dbReference>